<reference evidence="2" key="1">
    <citation type="submission" date="2020-02" db="EMBL/GenBank/DDBJ databases">
        <authorList>
            <person name="Meier V. D."/>
        </authorList>
    </citation>
    <scope>NUCLEOTIDE SEQUENCE</scope>
    <source>
        <strain evidence="2">AVDCRST_MAG06</strain>
    </source>
</reference>
<feature type="compositionally biased region" description="Basic and acidic residues" evidence="1">
    <location>
        <begin position="239"/>
        <end position="253"/>
    </location>
</feature>
<evidence type="ECO:0000256" key="1">
    <source>
        <dbReference type="SAM" id="MobiDB-lite"/>
    </source>
</evidence>
<organism evidence="2">
    <name type="scientific">uncultured Nocardioides sp</name>
    <dbReference type="NCBI Taxonomy" id="198441"/>
    <lineage>
        <taxon>Bacteria</taxon>
        <taxon>Bacillati</taxon>
        <taxon>Actinomycetota</taxon>
        <taxon>Actinomycetes</taxon>
        <taxon>Propionibacteriales</taxon>
        <taxon>Nocardioidaceae</taxon>
        <taxon>Nocardioides</taxon>
        <taxon>environmental samples</taxon>
    </lineage>
</organism>
<feature type="region of interest" description="Disordered" evidence="1">
    <location>
        <begin position="130"/>
        <end position="277"/>
    </location>
</feature>
<dbReference type="AlphaFoldDB" id="A0A6J4NTI7"/>
<feature type="compositionally biased region" description="Basic residues" evidence="1">
    <location>
        <begin position="153"/>
        <end position="164"/>
    </location>
</feature>
<protein>
    <submittedName>
        <fullName evidence="2">Uncharacterized protein</fullName>
    </submittedName>
</protein>
<accession>A0A6J4NTI7</accession>
<feature type="non-terminal residue" evidence="2">
    <location>
        <position position="322"/>
    </location>
</feature>
<dbReference type="EMBL" id="CADCUP010000131">
    <property type="protein sequence ID" value="CAA9397293.1"/>
    <property type="molecule type" value="Genomic_DNA"/>
</dbReference>
<evidence type="ECO:0000313" key="2">
    <source>
        <dbReference type="EMBL" id="CAA9397293.1"/>
    </source>
</evidence>
<feature type="compositionally biased region" description="Basic residues" evidence="1">
    <location>
        <begin position="9"/>
        <end position="65"/>
    </location>
</feature>
<sequence length="322" mass="35290">GPRGPLGSHRARRRARPGRRRPARRPRRGAHPRHGGLHRDRRRPHRGAQHRAGRERRAHHRRLGPSRHAGPGGHHRPRDGLPGVQAAQHRARRPRLGGAVPAATVTGLGLRRADPRPLLLHQRLLRRPGGHRGLRLDARHRGGPGGAALRIPRGLRRPRGRRPGARLGAHRQLTAGVRLRGRRARGGVLGPHRRRGAHPPGGAGAPGPGVGLRRPVAGRLPAGRCQLGPHGGLRALRGPGDRRVLPPRQRGEPQARLGHGGVPRGTGLATGHRHPDLRRPHLARGLALRRRLDRLRRALLLAGRPGDPRAPRPRPRRRARDL</sequence>
<proteinExistence type="predicted"/>
<gene>
    <name evidence="2" type="ORF">AVDCRST_MAG06-1969</name>
</gene>
<feature type="compositionally biased region" description="Basic residues" evidence="1">
    <location>
        <begin position="311"/>
        <end position="322"/>
    </location>
</feature>
<feature type="region of interest" description="Disordered" evidence="1">
    <location>
        <begin position="302"/>
        <end position="322"/>
    </location>
</feature>
<feature type="compositionally biased region" description="Basic residues" evidence="1">
    <location>
        <begin position="179"/>
        <end position="197"/>
    </location>
</feature>
<feature type="region of interest" description="Disordered" evidence="1">
    <location>
        <begin position="1"/>
        <end position="94"/>
    </location>
</feature>
<feature type="non-terminal residue" evidence="2">
    <location>
        <position position="1"/>
    </location>
</feature>
<feature type="compositionally biased region" description="Gly residues" evidence="1">
    <location>
        <begin position="199"/>
        <end position="210"/>
    </location>
</feature>
<name>A0A6J4NTI7_9ACTN</name>